<dbReference type="SUPFAM" id="SSF51735">
    <property type="entry name" value="NAD(P)-binding Rossmann-fold domains"/>
    <property type="match status" value="1"/>
</dbReference>
<accession>A0ABR1F267</accession>
<evidence type="ECO:0000259" key="1">
    <source>
        <dbReference type="Pfam" id="PF01408"/>
    </source>
</evidence>
<dbReference type="Gene3D" id="3.30.360.10">
    <property type="entry name" value="Dihydrodipicolinate Reductase, domain 2"/>
    <property type="match status" value="1"/>
</dbReference>
<sequence>MTLDTLIDILYIGAGNITFGNDNVLWNHSLRVERLLGPRLNVVAIIDPNYERYKQVLGQKLASSAAAAYKTTKYFPSLQSPGALDYLTSTNIDLFILGTPPLYRGTTYPNRDLELEILKHFGNKPTIFLEKPVAVTRPDQPLEVAHSLNDARLTIGVGYMMRYLKVVQKAKSIISKNNLTVSCIIARYANAYQRVRKVDWWTKSQQGGPIIEQATHFCDLVRYLGGEVIMESVKSQALEHWEPAGKLSHQCIDESAIPANDRIPRATTAMWKFESGAVGTLIHVVALHGIRFSNEITIYADGYQLRLRELYTTPTLYVRSPESDTEEKVYTYPGDDPFFNEMETFISVAAKRANKPLPDRCNSTEADEPPPAEEILTSYEDACKTFAMTWKIRDESEIKADYERSF</sequence>
<dbReference type="PANTHER" id="PTHR43249:SF1">
    <property type="entry name" value="D-GLUCOSIDE 3-DEHYDROGENASE"/>
    <property type="match status" value="1"/>
</dbReference>
<reference evidence="3 4" key="1">
    <citation type="submission" date="2024-03" db="EMBL/GenBank/DDBJ databases">
        <title>Genome-scale model development and genomic sequencing of the oleaginous clade Lipomyces.</title>
        <authorList>
            <consortium name="Lawrence Berkeley National Laboratory"/>
            <person name="Czajka J.J."/>
            <person name="Han Y."/>
            <person name="Kim J."/>
            <person name="Mondo S.J."/>
            <person name="Hofstad B.A."/>
            <person name="Robles A."/>
            <person name="Haridas S."/>
            <person name="Riley R."/>
            <person name="LaButti K."/>
            <person name="Pangilinan J."/>
            <person name="Andreopoulos W."/>
            <person name="Lipzen A."/>
            <person name="Yan J."/>
            <person name="Wang M."/>
            <person name="Ng V."/>
            <person name="Grigoriev I.V."/>
            <person name="Spatafora J.W."/>
            <person name="Magnuson J.K."/>
            <person name="Baker S.E."/>
            <person name="Pomraning K.R."/>
        </authorList>
    </citation>
    <scope>NUCLEOTIDE SEQUENCE [LARGE SCALE GENOMIC DNA]</scope>
    <source>
        <strain evidence="3 4">Phaff 52-87</strain>
    </source>
</reference>
<protein>
    <submittedName>
        <fullName evidence="3">Oxidoreductase C terminal-domain-containing protein</fullName>
    </submittedName>
</protein>
<evidence type="ECO:0000313" key="3">
    <source>
        <dbReference type="EMBL" id="KAK7203926.1"/>
    </source>
</evidence>
<dbReference type="EMBL" id="JBBJBU010000010">
    <property type="protein sequence ID" value="KAK7203926.1"/>
    <property type="molecule type" value="Genomic_DNA"/>
</dbReference>
<dbReference type="Gene3D" id="3.40.50.720">
    <property type="entry name" value="NAD(P)-binding Rossmann-like Domain"/>
    <property type="match status" value="1"/>
</dbReference>
<feature type="domain" description="Gfo/Idh/MocA-like oxidoreductase N-terminal" evidence="1">
    <location>
        <begin position="9"/>
        <end position="159"/>
    </location>
</feature>
<dbReference type="SUPFAM" id="SSF55347">
    <property type="entry name" value="Glyceraldehyde-3-phosphate dehydrogenase-like, C-terminal domain"/>
    <property type="match status" value="1"/>
</dbReference>
<proteinExistence type="predicted"/>
<dbReference type="InterPro" id="IPR052515">
    <property type="entry name" value="Gfo/Idh/MocA_Oxidoreductase"/>
</dbReference>
<dbReference type="InterPro" id="IPR013944">
    <property type="entry name" value="OxRdtase_put_C"/>
</dbReference>
<keyword evidence="4" id="KW-1185">Reference proteome</keyword>
<feature type="domain" description="Oxidoreductase putative C-terminal" evidence="2">
    <location>
        <begin position="162"/>
        <end position="303"/>
    </location>
</feature>
<evidence type="ECO:0000313" key="4">
    <source>
        <dbReference type="Proteomes" id="UP001498771"/>
    </source>
</evidence>
<dbReference type="Pfam" id="PF01408">
    <property type="entry name" value="GFO_IDH_MocA"/>
    <property type="match status" value="1"/>
</dbReference>
<dbReference type="GeneID" id="90040800"/>
<dbReference type="RefSeq" id="XP_064766959.1">
    <property type="nucleotide sequence ID" value="XM_064915288.1"/>
</dbReference>
<gene>
    <name evidence="3" type="ORF">BZA70DRAFT_64250</name>
</gene>
<dbReference type="Proteomes" id="UP001498771">
    <property type="component" value="Unassembled WGS sequence"/>
</dbReference>
<comment type="caution">
    <text evidence="3">The sequence shown here is derived from an EMBL/GenBank/DDBJ whole genome shotgun (WGS) entry which is preliminary data.</text>
</comment>
<dbReference type="Pfam" id="PF08635">
    <property type="entry name" value="ox_reductase_C"/>
    <property type="match status" value="1"/>
</dbReference>
<dbReference type="InterPro" id="IPR000683">
    <property type="entry name" value="Gfo/Idh/MocA-like_OxRdtase_N"/>
</dbReference>
<organism evidence="3 4">
    <name type="scientific">Myxozyma melibiosi</name>
    <dbReference type="NCBI Taxonomy" id="54550"/>
    <lineage>
        <taxon>Eukaryota</taxon>
        <taxon>Fungi</taxon>
        <taxon>Dikarya</taxon>
        <taxon>Ascomycota</taxon>
        <taxon>Saccharomycotina</taxon>
        <taxon>Lipomycetes</taxon>
        <taxon>Lipomycetales</taxon>
        <taxon>Lipomycetaceae</taxon>
        <taxon>Myxozyma</taxon>
    </lineage>
</organism>
<evidence type="ECO:0000259" key="2">
    <source>
        <dbReference type="Pfam" id="PF08635"/>
    </source>
</evidence>
<dbReference type="InterPro" id="IPR036291">
    <property type="entry name" value="NAD(P)-bd_dom_sf"/>
</dbReference>
<name>A0ABR1F267_9ASCO</name>
<dbReference type="PANTHER" id="PTHR43249">
    <property type="entry name" value="UDP-N-ACETYL-2-AMINO-2-DEOXY-D-GLUCURONATE OXIDASE"/>
    <property type="match status" value="1"/>
</dbReference>